<organism evidence="4 5">
    <name type="scientific">Oedothorax gibbosus</name>
    <dbReference type="NCBI Taxonomy" id="931172"/>
    <lineage>
        <taxon>Eukaryota</taxon>
        <taxon>Metazoa</taxon>
        <taxon>Ecdysozoa</taxon>
        <taxon>Arthropoda</taxon>
        <taxon>Chelicerata</taxon>
        <taxon>Arachnida</taxon>
        <taxon>Araneae</taxon>
        <taxon>Araneomorphae</taxon>
        <taxon>Entelegynae</taxon>
        <taxon>Araneoidea</taxon>
        <taxon>Linyphiidae</taxon>
        <taxon>Erigoninae</taxon>
        <taxon>Oedothorax</taxon>
    </lineage>
</organism>
<evidence type="ECO:0000313" key="4">
    <source>
        <dbReference type="EMBL" id="KAG8201934.1"/>
    </source>
</evidence>
<evidence type="ECO:0000313" key="5">
    <source>
        <dbReference type="Proteomes" id="UP000827092"/>
    </source>
</evidence>
<evidence type="ECO:0000256" key="2">
    <source>
        <dbReference type="SAM" id="Phobius"/>
    </source>
</evidence>
<keyword evidence="2" id="KW-0812">Transmembrane</keyword>
<dbReference type="AlphaFoldDB" id="A0AAV6VZB9"/>
<keyword evidence="5" id="KW-1185">Reference proteome</keyword>
<feature type="signal peptide" evidence="3">
    <location>
        <begin position="1"/>
        <end position="21"/>
    </location>
</feature>
<proteinExistence type="predicted"/>
<keyword evidence="2" id="KW-1133">Transmembrane helix</keyword>
<feature type="region of interest" description="Disordered" evidence="1">
    <location>
        <begin position="47"/>
        <end position="70"/>
    </location>
</feature>
<keyword evidence="3" id="KW-0732">Signal</keyword>
<feature type="chain" id="PRO_5043899551" evidence="3">
    <location>
        <begin position="22"/>
        <end position="305"/>
    </location>
</feature>
<feature type="transmembrane region" description="Helical" evidence="2">
    <location>
        <begin position="157"/>
        <end position="178"/>
    </location>
</feature>
<dbReference type="EMBL" id="JAFNEN010000002">
    <property type="protein sequence ID" value="KAG8201934.1"/>
    <property type="molecule type" value="Genomic_DNA"/>
</dbReference>
<sequence>MMSSVYLKLLLACVCIHALAAKKLDTKDENKSTRGARNFDNFFSPDNFADDRNIPSENSEEPVYSDVPPAIPSRGDKGINNYKGFWQPPPKYDEEYIPVKGFPYYVPYPTDDPNAGGNVAFPSPNQMTDMIAMINKLKKKKEDQSFLSKLGSDPKSLAILAAIIPLSIVLMSFVPLLINYFTTGAATAQNVLAPGLPSVITSIANSRMARAFDDIETIEKLVEGIVDFGAQVMEEDGCVQKTVCRTVLSQGGEKTVKQVAVFVNHLSKGDFLKNWGGKEVLESLEKGDCENICSNLNRKRIVKKY</sequence>
<keyword evidence="2" id="KW-0472">Membrane</keyword>
<dbReference type="Proteomes" id="UP000827092">
    <property type="component" value="Unassembled WGS sequence"/>
</dbReference>
<reference evidence="4 5" key="1">
    <citation type="journal article" date="2022" name="Nat. Ecol. Evol.">
        <title>A masculinizing supergene underlies an exaggerated male reproductive morph in a spider.</title>
        <authorList>
            <person name="Hendrickx F."/>
            <person name="De Corte Z."/>
            <person name="Sonet G."/>
            <person name="Van Belleghem S.M."/>
            <person name="Kostlbacher S."/>
            <person name="Vangestel C."/>
        </authorList>
    </citation>
    <scope>NUCLEOTIDE SEQUENCE [LARGE SCALE GENOMIC DNA]</scope>
    <source>
        <strain evidence="4">W744_W776</strain>
    </source>
</reference>
<gene>
    <name evidence="4" type="ORF">JTE90_027410</name>
</gene>
<accession>A0AAV6VZB9</accession>
<comment type="caution">
    <text evidence="4">The sequence shown here is derived from an EMBL/GenBank/DDBJ whole genome shotgun (WGS) entry which is preliminary data.</text>
</comment>
<protein>
    <submittedName>
        <fullName evidence="4">Uncharacterized protein</fullName>
    </submittedName>
</protein>
<evidence type="ECO:0000256" key="1">
    <source>
        <dbReference type="SAM" id="MobiDB-lite"/>
    </source>
</evidence>
<name>A0AAV6VZB9_9ARAC</name>
<evidence type="ECO:0000256" key="3">
    <source>
        <dbReference type="SAM" id="SignalP"/>
    </source>
</evidence>